<dbReference type="AlphaFoldDB" id="A0AAV7FGP8"/>
<sequence>MFRYDQRHIEADAILQKNAAVESRNPRFKRTQCKEQGKGHDADQSKSPMTDAHFKRITVFPINPYRNSVYFAANFLVFTKSEEEIFVLVQDVELRVNDSDDRGGSGPAPGELSASDHYHIAVLRWFHIKLYADMHPAAISLNGGSSSPLPTRLFFLPELN</sequence>
<name>A0AAV7FGP8_ARIFI</name>
<evidence type="ECO:0000313" key="2">
    <source>
        <dbReference type="EMBL" id="KAG9459385.1"/>
    </source>
</evidence>
<keyword evidence="3" id="KW-1185">Reference proteome</keyword>
<comment type="caution">
    <text evidence="2">The sequence shown here is derived from an EMBL/GenBank/DDBJ whole genome shotgun (WGS) entry which is preliminary data.</text>
</comment>
<feature type="compositionally biased region" description="Basic and acidic residues" evidence="1">
    <location>
        <begin position="32"/>
        <end position="44"/>
    </location>
</feature>
<feature type="region of interest" description="Disordered" evidence="1">
    <location>
        <begin position="21"/>
        <end position="48"/>
    </location>
</feature>
<dbReference type="EMBL" id="JAINDJ010000002">
    <property type="protein sequence ID" value="KAG9459385.1"/>
    <property type="molecule type" value="Genomic_DNA"/>
</dbReference>
<organism evidence="2 3">
    <name type="scientific">Aristolochia fimbriata</name>
    <name type="common">White veined hardy Dutchman's pipe vine</name>
    <dbReference type="NCBI Taxonomy" id="158543"/>
    <lineage>
        <taxon>Eukaryota</taxon>
        <taxon>Viridiplantae</taxon>
        <taxon>Streptophyta</taxon>
        <taxon>Embryophyta</taxon>
        <taxon>Tracheophyta</taxon>
        <taxon>Spermatophyta</taxon>
        <taxon>Magnoliopsida</taxon>
        <taxon>Magnoliidae</taxon>
        <taxon>Piperales</taxon>
        <taxon>Aristolochiaceae</taxon>
        <taxon>Aristolochia</taxon>
    </lineage>
</organism>
<gene>
    <name evidence="2" type="ORF">H6P81_003893</name>
</gene>
<accession>A0AAV7FGP8</accession>
<evidence type="ECO:0000256" key="1">
    <source>
        <dbReference type="SAM" id="MobiDB-lite"/>
    </source>
</evidence>
<dbReference type="Proteomes" id="UP000825729">
    <property type="component" value="Unassembled WGS sequence"/>
</dbReference>
<protein>
    <submittedName>
        <fullName evidence="2">Uncharacterized protein</fullName>
    </submittedName>
</protein>
<evidence type="ECO:0000313" key="3">
    <source>
        <dbReference type="Proteomes" id="UP000825729"/>
    </source>
</evidence>
<proteinExistence type="predicted"/>
<reference evidence="2 3" key="1">
    <citation type="submission" date="2021-07" db="EMBL/GenBank/DDBJ databases">
        <title>The Aristolochia fimbriata genome: insights into angiosperm evolution, floral development and chemical biosynthesis.</title>
        <authorList>
            <person name="Jiao Y."/>
        </authorList>
    </citation>
    <scope>NUCLEOTIDE SEQUENCE [LARGE SCALE GENOMIC DNA]</scope>
    <source>
        <strain evidence="2">IBCAS-2021</strain>
        <tissue evidence="2">Leaf</tissue>
    </source>
</reference>